<proteinExistence type="predicted"/>
<feature type="region of interest" description="Disordered" evidence="1">
    <location>
        <begin position="543"/>
        <end position="567"/>
    </location>
</feature>
<feature type="compositionally biased region" description="Polar residues" evidence="1">
    <location>
        <begin position="553"/>
        <end position="567"/>
    </location>
</feature>
<dbReference type="Proteomes" id="UP000291343">
    <property type="component" value="Unassembled WGS sequence"/>
</dbReference>
<protein>
    <submittedName>
        <fullName evidence="3">Uncharacterized protein</fullName>
    </submittedName>
</protein>
<dbReference type="OrthoDB" id="7615648at2759"/>
<reference evidence="3 4" key="1">
    <citation type="journal article" date="2017" name="Gigascience">
        <title>Genome sequence of the small brown planthopper, Laodelphax striatellus.</title>
        <authorList>
            <person name="Zhu J."/>
            <person name="Jiang F."/>
            <person name="Wang X."/>
            <person name="Yang P."/>
            <person name="Bao Y."/>
            <person name="Zhao W."/>
            <person name="Wang W."/>
            <person name="Lu H."/>
            <person name="Wang Q."/>
            <person name="Cui N."/>
            <person name="Li J."/>
            <person name="Chen X."/>
            <person name="Luo L."/>
            <person name="Yu J."/>
            <person name="Kang L."/>
            <person name="Cui F."/>
        </authorList>
    </citation>
    <scope>NUCLEOTIDE SEQUENCE [LARGE SCALE GENOMIC DNA]</scope>
    <source>
        <strain evidence="3">Lst14</strain>
        <tissue evidence="3">Whole body</tissue>
    </source>
</reference>
<evidence type="ECO:0000313" key="4">
    <source>
        <dbReference type="Proteomes" id="UP000291343"/>
    </source>
</evidence>
<dbReference type="InParanoid" id="A0A482WWG7"/>
<dbReference type="EMBL" id="QKKF02025464">
    <property type="protein sequence ID" value="RZF36891.1"/>
    <property type="molecule type" value="Genomic_DNA"/>
</dbReference>
<organism evidence="3 4">
    <name type="scientific">Laodelphax striatellus</name>
    <name type="common">Small brown planthopper</name>
    <name type="synonym">Delphax striatella</name>
    <dbReference type="NCBI Taxonomy" id="195883"/>
    <lineage>
        <taxon>Eukaryota</taxon>
        <taxon>Metazoa</taxon>
        <taxon>Ecdysozoa</taxon>
        <taxon>Arthropoda</taxon>
        <taxon>Hexapoda</taxon>
        <taxon>Insecta</taxon>
        <taxon>Pterygota</taxon>
        <taxon>Neoptera</taxon>
        <taxon>Paraneoptera</taxon>
        <taxon>Hemiptera</taxon>
        <taxon>Auchenorrhyncha</taxon>
        <taxon>Fulgoroidea</taxon>
        <taxon>Delphacidae</taxon>
        <taxon>Criomorphinae</taxon>
        <taxon>Laodelphax</taxon>
    </lineage>
</organism>
<feature type="compositionally biased region" description="Low complexity" evidence="1">
    <location>
        <begin position="543"/>
        <end position="552"/>
    </location>
</feature>
<feature type="compositionally biased region" description="Polar residues" evidence="1">
    <location>
        <begin position="148"/>
        <end position="163"/>
    </location>
</feature>
<evidence type="ECO:0000313" key="3">
    <source>
        <dbReference type="EMBL" id="RZF37843.1"/>
    </source>
</evidence>
<reference evidence="3" key="2">
    <citation type="submission" date="2019-02" db="EMBL/GenBank/DDBJ databases">
        <authorList>
            <person name="Zhu J."/>
            <person name="Jiang F."/>
            <person name="Wang X."/>
            <person name="Yang P."/>
            <person name="Bao Y."/>
            <person name="Zhao W."/>
            <person name="Wang W."/>
            <person name="Lu H."/>
            <person name="Wang Q."/>
            <person name="Cui N."/>
            <person name="Li J."/>
            <person name="Chen X."/>
            <person name="Luo L."/>
            <person name="Yu J."/>
            <person name="Kang L."/>
            <person name="Cui F."/>
        </authorList>
    </citation>
    <scope>NUCLEOTIDE SEQUENCE</scope>
    <source>
        <strain evidence="3">Lst14</strain>
        <tissue evidence="3">Whole body</tissue>
    </source>
</reference>
<dbReference type="AlphaFoldDB" id="A0A482WWG7"/>
<sequence length="778" mass="89312">MSNFQPDSDSRELKNSERPSDILIGAEKMSRVSFGEIEPRLSKYNLLQIKPRKSQSLKHPVPNASKEAQLKSAQKECSVFNDPQVQQQLQNLILDVFGQKEDEQKTVSNNECEKYSSEFEKFTNNKRESILRFPYLVDRISIKSSTSIRQCQNDGSGSLSSNPHSRHNIESSKITGEGRQKQDNNQSQTACTNLCNDLMNTIDTHLNLASVSSHCQSQRDDCLSAERSNQRLNHNEFVNPNLNVTPSNENNYGIKTCNVREESHQKINPLQKVMQPSTDSANQSRSSASSLNRNNNKVDSCTKIDEDKKKQFLHSLFGFDKILNNQSRSNPSNLEQQKDEEYSLEQTHSTYTKLSVSNDNFHPKNNQCNCTSNNCQSKLKISEMGNLDKRTVSAERISQHDNAKRSQQQLPIFYNDFPSEGSIVNRKNSKHQLSKDRLHAKGNESQNTKQMENNYYYTDFSENCNRNEISRSFERNNEFFDFDPQLSFLLEKSSNSFPPYSNLVEQNVYFCDVSNNIPCNIQHSQPSNQDNAKVVNTEQTKLNVNNTNNSNSGMESDNKNQGTSGVYQTSKIDDEINVEIKNQMRECYDDSGCYDYNNYCNDKCCELIYNKNNRRDKNDEYTRESSPLKLSYDQQNDKMLLNSQASRKQSIDSCTCSRNSKKLSTKLLYNSSKELNKESTLRHAAYQGNSVLFDDSASNTDINRESNIKIRNYLTKCSEQTNKAMPLSQLISLDEPDYLQHLKKLRWDHIQRISREVQRLESLERFLDACGCGHIMAL</sequence>
<feature type="region of interest" description="Disordered" evidence="1">
    <location>
        <begin position="1"/>
        <end position="22"/>
    </location>
</feature>
<evidence type="ECO:0000256" key="1">
    <source>
        <dbReference type="SAM" id="MobiDB-lite"/>
    </source>
</evidence>
<feature type="region of interest" description="Disordered" evidence="1">
    <location>
        <begin position="323"/>
        <end position="342"/>
    </location>
</feature>
<dbReference type="SMR" id="A0A482WWG7"/>
<keyword evidence="4" id="KW-1185">Reference proteome</keyword>
<name>A0A482WWG7_LAOST</name>
<accession>A0A482WWG7</accession>
<evidence type="ECO:0000313" key="2">
    <source>
        <dbReference type="EMBL" id="RZF36891.1"/>
    </source>
</evidence>
<gene>
    <name evidence="2" type="ORF">LSTR_LSTR004579</name>
    <name evidence="3" type="ORF">LSTR_LSTR014909</name>
</gene>
<feature type="compositionally biased region" description="Basic and acidic residues" evidence="1">
    <location>
        <begin position="8"/>
        <end position="20"/>
    </location>
</feature>
<feature type="region of interest" description="Disordered" evidence="1">
    <location>
        <begin position="271"/>
        <end position="302"/>
    </location>
</feature>
<feature type="compositionally biased region" description="Polar residues" evidence="1">
    <location>
        <begin position="323"/>
        <end position="335"/>
    </location>
</feature>
<feature type="region of interest" description="Disordered" evidence="1">
    <location>
        <begin position="148"/>
        <end position="186"/>
    </location>
</feature>
<comment type="caution">
    <text evidence="3">The sequence shown here is derived from an EMBL/GenBank/DDBJ whole genome shotgun (WGS) entry which is preliminary data.</text>
</comment>
<feature type="compositionally biased region" description="Low complexity" evidence="1">
    <location>
        <begin position="280"/>
        <end position="295"/>
    </location>
</feature>
<dbReference type="EMBL" id="QKKF02023180">
    <property type="protein sequence ID" value="RZF37843.1"/>
    <property type="molecule type" value="Genomic_DNA"/>
</dbReference>